<dbReference type="InterPro" id="IPR036953">
    <property type="entry name" value="GreA/GreB_C_sf"/>
</dbReference>
<proteinExistence type="predicted"/>
<dbReference type="SUPFAM" id="SSF54534">
    <property type="entry name" value="FKBP-like"/>
    <property type="match status" value="1"/>
</dbReference>
<evidence type="ECO:0000313" key="1">
    <source>
        <dbReference type="EMBL" id="KZN61604.1"/>
    </source>
</evidence>
<dbReference type="PATRIC" id="fig|1365257.3.peg.4501"/>
<dbReference type="Gene3D" id="3.10.50.30">
    <property type="entry name" value="Transcription elongation factor, GreA/GreB, C-terminal domain"/>
    <property type="match status" value="1"/>
</dbReference>
<evidence type="ECO:0000313" key="2">
    <source>
        <dbReference type="Proteomes" id="UP000076661"/>
    </source>
</evidence>
<name>A0A162C3K7_9GAMM</name>
<dbReference type="EMBL" id="AUXX01000045">
    <property type="protein sequence ID" value="KZN61604.1"/>
    <property type="molecule type" value="Genomic_DNA"/>
</dbReference>
<accession>A0A162C3K7</accession>
<gene>
    <name evidence="1" type="ORF">N478_05920</name>
</gene>
<evidence type="ECO:0008006" key="3">
    <source>
        <dbReference type="Google" id="ProtNLM"/>
    </source>
</evidence>
<dbReference type="GO" id="GO:0003677">
    <property type="term" value="F:DNA binding"/>
    <property type="evidence" value="ECO:0007669"/>
    <property type="project" value="InterPro"/>
</dbReference>
<dbReference type="GO" id="GO:0032784">
    <property type="term" value="P:regulation of DNA-templated transcription elongation"/>
    <property type="evidence" value="ECO:0007669"/>
    <property type="project" value="InterPro"/>
</dbReference>
<comment type="caution">
    <text evidence="1">The sequence shown here is derived from an EMBL/GenBank/DDBJ whole genome shotgun (WGS) entry which is preliminary data.</text>
</comment>
<dbReference type="RefSeq" id="WP_063382694.1">
    <property type="nucleotide sequence ID" value="NZ_AUXX01000045.1"/>
</dbReference>
<dbReference type="Proteomes" id="UP000076661">
    <property type="component" value="Unassembled WGS sequence"/>
</dbReference>
<sequence>MKKVVVIEALKLALEGKLYEARAAADSARQDAIHEQSAAETQYDSLSIESGYLAEGQSERVEQAISAINAFNETYSLNTAEHVVEGALVQVSDEETTASNWYYIGPAEGGLKIEIGSIHVMILTLASPLGQAIAGKSLGDEVEFNFNNRIQYLCIENIL</sequence>
<dbReference type="AlphaFoldDB" id="A0A162C3K7"/>
<protein>
    <recommendedName>
        <fullName evidence="3">Transcription elongation factor GreA/GreB C-terminal domain-containing protein</fullName>
    </recommendedName>
</protein>
<organism evidence="1 2">
    <name type="scientific">Pseudoalteromonas luteoviolacea S4060-1</name>
    <dbReference type="NCBI Taxonomy" id="1365257"/>
    <lineage>
        <taxon>Bacteria</taxon>
        <taxon>Pseudomonadati</taxon>
        <taxon>Pseudomonadota</taxon>
        <taxon>Gammaproteobacteria</taxon>
        <taxon>Alteromonadales</taxon>
        <taxon>Pseudoalteromonadaceae</taxon>
        <taxon>Pseudoalteromonas</taxon>
    </lineage>
</organism>
<reference evidence="1 2" key="1">
    <citation type="submission" date="2013-07" db="EMBL/GenBank/DDBJ databases">
        <title>Comparative Genomic and Metabolomic Analysis of Twelve Strains of Pseudoalteromonas luteoviolacea.</title>
        <authorList>
            <person name="Vynne N.G."/>
            <person name="Mansson M."/>
            <person name="Gram L."/>
        </authorList>
    </citation>
    <scope>NUCLEOTIDE SEQUENCE [LARGE SCALE GENOMIC DNA]</scope>
    <source>
        <strain evidence="1 2">S4060-1</strain>
    </source>
</reference>